<gene>
    <name evidence="7" type="ORF">ACH5RR_020385</name>
</gene>
<proteinExistence type="inferred from homology"/>
<evidence type="ECO:0000313" key="8">
    <source>
        <dbReference type="Proteomes" id="UP001630127"/>
    </source>
</evidence>
<dbReference type="Gene3D" id="4.10.365.10">
    <property type="entry name" value="p27"/>
    <property type="match status" value="1"/>
</dbReference>
<dbReference type="Pfam" id="PF02234">
    <property type="entry name" value="CDI"/>
    <property type="match status" value="1"/>
</dbReference>
<comment type="caution">
    <text evidence="7">The sequence shown here is derived from an EMBL/GenBank/DDBJ whole genome shotgun (WGS) entry which is preliminary data.</text>
</comment>
<dbReference type="InterPro" id="IPR044275">
    <property type="entry name" value="KRP"/>
</dbReference>
<dbReference type="AlphaFoldDB" id="A0ABD2ZG36"/>
<protein>
    <recommendedName>
        <fullName evidence="6">Cyclin-dependent kinase inhibitor domain-containing protein</fullName>
    </recommendedName>
</protein>
<dbReference type="GO" id="GO:0005654">
    <property type="term" value="C:nucleoplasm"/>
    <property type="evidence" value="ECO:0007669"/>
    <property type="project" value="UniProtKB-SubCell"/>
</dbReference>
<name>A0ABD2ZG36_9GENT</name>
<feature type="compositionally biased region" description="Polar residues" evidence="5">
    <location>
        <begin position="99"/>
        <end position="117"/>
    </location>
</feature>
<feature type="compositionally biased region" description="Basic and acidic residues" evidence="5">
    <location>
        <begin position="86"/>
        <end position="97"/>
    </location>
</feature>
<comment type="similarity">
    <text evidence="2">Belongs to the CDI family. ICK/KRP subfamily.</text>
</comment>
<evidence type="ECO:0000259" key="6">
    <source>
        <dbReference type="Pfam" id="PF02234"/>
    </source>
</evidence>
<sequence length="287" mass="31978">MGKYMRKAKITADVAVMEVSSDQSTLGVRTRAKTLALQRLQSSSSSSSLAPATSNLPDSSCYLQLRSRRLEKPSLLKPHPPQKPIPRKESCGSEPDTKPNPSSSSRLRVCNSAHSGSVGTKQQEGCFFESRVAEEIGHDFELGVEASFGENNLDCEPRERSTRESTPCSLMRDVDVATPGSSTRQKTANVVNQRSRSAILENIPSAAEIEEFFARADQQQQQQFIEKYNFDVVNDMPLPGRYEWIKETERQPYPMEVIISKIAIRASAGVTFSCWIPDLQIVPNYRC</sequence>
<dbReference type="PANTHER" id="PTHR46776">
    <property type="entry name" value="CYCLIN-DEPENDENT KINASE INHIBITOR 4-RELATED"/>
    <property type="match status" value="1"/>
</dbReference>
<evidence type="ECO:0000256" key="3">
    <source>
        <dbReference type="ARBA" id="ARBA00023013"/>
    </source>
</evidence>
<evidence type="ECO:0000256" key="4">
    <source>
        <dbReference type="ARBA" id="ARBA00023306"/>
    </source>
</evidence>
<keyword evidence="3" id="KW-0649">Protein kinase inhibitor</keyword>
<evidence type="ECO:0000256" key="1">
    <source>
        <dbReference type="ARBA" id="ARBA00004642"/>
    </source>
</evidence>
<dbReference type="EMBL" id="JBJUIK010000009">
    <property type="protein sequence ID" value="KAL3517796.1"/>
    <property type="molecule type" value="Genomic_DNA"/>
</dbReference>
<keyword evidence="4" id="KW-0131">Cell cycle</keyword>
<feature type="region of interest" description="Disordered" evidence="5">
    <location>
        <begin position="70"/>
        <end position="117"/>
    </location>
</feature>
<reference evidence="7 8" key="1">
    <citation type="submission" date="2024-11" db="EMBL/GenBank/DDBJ databases">
        <title>A near-complete genome assembly of Cinchona calisaya.</title>
        <authorList>
            <person name="Lian D.C."/>
            <person name="Zhao X.W."/>
            <person name="Wei L."/>
        </authorList>
    </citation>
    <scope>NUCLEOTIDE SEQUENCE [LARGE SCALE GENOMIC DNA]</scope>
    <source>
        <tissue evidence="7">Nenye</tissue>
    </source>
</reference>
<feature type="domain" description="Cyclin-dependent kinase inhibitor" evidence="6">
    <location>
        <begin position="203"/>
        <end position="244"/>
    </location>
</feature>
<dbReference type="Proteomes" id="UP001630127">
    <property type="component" value="Unassembled WGS sequence"/>
</dbReference>
<accession>A0ABD2ZG36</accession>
<comment type="subcellular location">
    <subcellularLocation>
        <location evidence="1">Nucleus</location>
        <location evidence="1">Nucleoplasm</location>
    </subcellularLocation>
</comment>
<evidence type="ECO:0000313" key="7">
    <source>
        <dbReference type="EMBL" id="KAL3517796.1"/>
    </source>
</evidence>
<dbReference type="GO" id="GO:0004860">
    <property type="term" value="F:protein kinase inhibitor activity"/>
    <property type="evidence" value="ECO:0007669"/>
    <property type="project" value="UniProtKB-KW"/>
</dbReference>
<evidence type="ECO:0000256" key="5">
    <source>
        <dbReference type="SAM" id="MobiDB-lite"/>
    </source>
</evidence>
<organism evidence="7 8">
    <name type="scientific">Cinchona calisaya</name>
    <dbReference type="NCBI Taxonomy" id="153742"/>
    <lineage>
        <taxon>Eukaryota</taxon>
        <taxon>Viridiplantae</taxon>
        <taxon>Streptophyta</taxon>
        <taxon>Embryophyta</taxon>
        <taxon>Tracheophyta</taxon>
        <taxon>Spermatophyta</taxon>
        <taxon>Magnoliopsida</taxon>
        <taxon>eudicotyledons</taxon>
        <taxon>Gunneridae</taxon>
        <taxon>Pentapetalae</taxon>
        <taxon>asterids</taxon>
        <taxon>lamiids</taxon>
        <taxon>Gentianales</taxon>
        <taxon>Rubiaceae</taxon>
        <taxon>Cinchonoideae</taxon>
        <taxon>Cinchoneae</taxon>
        <taxon>Cinchona</taxon>
    </lineage>
</organism>
<dbReference type="InterPro" id="IPR044898">
    <property type="entry name" value="CDI_dom_sf"/>
</dbReference>
<evidence type="ECO:0000256" key="2">
    <source>
        <dbReference type="ARBA" id="ARBA00010274"/>
    </source>
</evidence>
<dbReference type="InterPro" id="IPR003175">
    <property type="entry name" value="CDI_dom"/>
</dbReference>
<dbReference type="PIRSF" id="PIRSF017811">
    <property type="entry name" value="CDK_inhib_pln"/>
    <property type="match status" value="1"/>
</dbReference>
<keyword evidence="8" id="KW-1185">Reference proteome</keyword>